<evidence type="ECO:0000313" key="3">
    <source>
        <dbReference type="EMBL" id="EFM10801.1"/>
    </source>
</evidence>
<reference evidence="3 4" key="1">
    <citation type="submission" date="2010-07" db="EMBL/GenBank/DDBJ databases">
        <title>The draft genome of Paenibacillus curdlanolyticus YK9.</title>
        <authorList>
            <consortium name="US DOE Joint Genome Institute (JGI-PGF)"/>
            <person name="Lucas S."/>
            <person name="Copeland A."/>
            <person name="Lapidus A."/>
            <person name="Cheng J.-F."/>
            <person name="Bruce D."/>
            <person name="Goodwin L."/>
            <person name="Pitluck S."/>
            <person name="Land M.L."/>
            <person name="Hauser L."/>
            <person name="Chang Y.-J."/>
            <person name="Jeffries C."/>
            <person name="Anderson I.J."/>
            <person name="Johnson E."/>
            <person name="Loganathan U."/>
            <person name="Mulhopadhyay B."/>
            <person name="Kyrpides N."/>
            <person name="Woyke T.J."/>
        </authorList>
    </citation>
    <scope>NUCLEOTIDE SEQUENCE [LARGE SCALE GENOMIC DNA]</scope>
    <source>
        <strain evidence="3 4">YK9</strain>
    </source>
</reference>
<gene>
    <name evidence="3" type="ORF">PaecuDRAFT_2045</name>
</gene>
<dbReference type="Gene3D" id="3.40.50.360">
    <property type="match status" value="1"/>
</dbReference>
<dbReference type="EMBL" id="AEDD01000005">
    <property type="protein sequence ID" value="EFM10801.1"/>
    <property type="molecule type" value="Genomic_DNA"/>
</dbReference>
<sequence>MVSHFMVDCELNQKYTEHKECDYLPMKILVIAAHPTIEQSRLNKRWLAELHGSPDQITVQELYKAYPDFAINAETEQDLIAQHDRLVLQFPIQWYSTPALLKQWLDDVFTTVWLFGAGGKAVAGKEFILAMSIGGDESSYQSGGLVGYTISELVRPLQAFANQIGMTFLPHYKFYGAAKATDEQIDDSARRYLSHITSPDLNPLIVRKRMLDEMMKLSGTNPL</sequence>
<dbReference type="SUPFAM" id="SSF52218">
    <property type="entry name" value="Flavoproteins"/>
    <property type="match status" value="1"/>
</dbReference>
<dbReference type="Pfam" id="PF02525">
    <property type="entry name" value="Flavodoxin_2"/>
    <property type="match status" value="1"/>
</dbReference>
<dbReference type="PANTHER" id="PTHR47307:SF1">
    <property type="entry name" value="GLUTATHIONE-REGULATED POTASSIUM-EFFLUX SYSTEM ANCILLARY PROTEIN KEFG"/>
    <property type="match status" value="1"/>
</dbReference>
<dbReference type="PANTHER" id="PTHR47307">
    <property type="entry name" value="GLUTATHIONE-REGULATED POTASSIUM-EFFLUX SYSTEM ANCILLARY PROTEIN KEFG"/>
    <property type="match status" value="1"/>
</dbReference>
<feature type="domain" description="Flavodoxin-like fold" evidence="2">
    <location>
        <begin position="26"/>
        <end position="195"/>
    </location>
</feature>
<proteinExistence type="predicted"/>
<dbReference type="GO" id="GO:0003955">
    <property type="term" value="F:NAD(P)H dehydrogenase (quinone) activity"/>
    <property type="evidence" value="ECO:0007669"/>
    <property type="project" value="TreeGrafter"/>
</dbReference>
<keyword evidence="4" id="KW-1185">Reference proteome</keyword>
<protein>
    <submittedName>
        <fullName evidence="3">NAD(P)H dehydrogenase (Quinone)</fullName>
    </submittedName>
</protein>
<dbReference type="Proteomes" id="UP000005387">
    <property type="component" value="Unassembled WGS sequence"/>
</dbReference>
<dbReference type="eggNOG" id="COG2249">
    <property type="taxonomic scope" value="Bacteria"/>
</dbReference>
<dbReference type="InterPro" id="IPR046980">
    <property type="entry name" value="KefG/KefF"/>
</dbReference>
<organism evidence="3 4">
    <name type="scientific">Paenibacillus curdlanolyticus YK9</name>
    <dbReference type="NCBI Taxonomy" id="717606"/>
    <lineage>
        <taxon>Bacteria</taxon>
        <taxon>Bacillati</taxon>
        <taxon>Bacillota</taxon>
        <taxon>Bacilli</taxon>
        <taxon>Bacillales</taxon>
        <taxon>Paenibacillaceae</taxon>
        <taxon>Paenibacillus</taxon>
    </lineage>
</organism>
<dbReference type="GO" id="GO:0009055">
    <property type="term" value="F:electron transfer activity"/>
    <property type="evidence" value="ECO:0007669"/>
    <property type="project" value="TreeGrafter"/>
</dbReference>
<dbReference type="AlphaFoldDB" id="E0I8R7"/>
<name>E0I8R7_9BACL</name>
<accession>E0I8R7</accession>
<dbReference type="InterPro" id="IPR029039">
    <property type="entry name" value="Flavoprotein-like_sf"/>
</dbReference>
<evidence type="ECO:0000259" key="2">
    <source>
        <dbReference type="Pfam" id="PF02525"/>
    </source>
</evidence>
<keyword evidence="1" id="KW-0560">Oxidoreductase</keyword>
<dbReference type="GO" id="GO:0010181">
    <property type="term" value="F:FMN binding"/>
    <property type="evidence" value="ECO:0007669"/>
    <property type="project" value="TreeGrafter"/>
</dbReference>
<dbReference type="STRING" id="717606.PaecuDRAFT_2045"/>
<evidence type="ECO:0000313" key="4">
    <source>
        <dbReference type="Proteomes" id="UP000005387"/>
    </source>
</evidence>
<evidence type="ECO:0000256" key="1">
    <source>
        <dbReference type="ARBA" id="ARBA00023002"/>
    </source>
</evidence>
<dbReference type="InterPro" id="IPR003680">
    <property type="entry name" value="Flavodoxin_fold"/>
</dbReference>